<gene>
    <name evidence="2" type="ORF">GCG54_00000124</name>
</gene>
<comment type="caution">
    <text evidence="2">The sequence shown here is derived from an EMBL/GenBank/DDBJ whole genome shotgun (WGS) entry which is preliminary data.</text>
</comment>
<organism evidence="2 3">
    <name type="scientific">Colletotrichum gloeosporioides</name>
    <name type="common">Anthracnose fungus</name>
    <name type="synonym">Glomerella cingulata</name>
    <dbReference type="NCBI Taxonomy" id="474922"/>
    <lineage>
        <taxon>Eukaryota</taxon>
        <taxon>Fungi</taxon>
        <taxon>Dikarya</taxon>
        <taxon>Ascomycota</taxon>
        <taxon>Pezizomycotina</taxon>
        <taxon>Sordariomycetes</taxon>
        <taxon>Hypocreomycetidae</taxon>
        <taxon>Glomerellales</taxon>
        <taxon>Glomerellaceae</taxon>
        <taxon>Colletotrichum</taxon>
        <taxon>Colletotrichum gloeosporioides species complex</taxon>
    </lineage>
</organism>
<dbReference type="PANTHER" id="PTHR48049:SF132">
    <property type="entry name" value="GLYCOSYLTRANSFERASE"/>
    <property type="match status" value="1"/>
</dbReference>
<dbReference type="RefSeq" id="XP_045265917.1">
    <property type="nucleotide sequence ID" value="XM_045400267.1"/>
</dbReference>
<reference evidence="2" key="1">
    <citation type="journal article" date="2020" name="Phytopathology">
        <title>Genome sequence and comparative analysis of Colletotrichum gloeosporioides isolated from Liriodendron leaves.</title>
        <authorList>
            <person name="Fu F.F."/>
            <person name="Hao Z."/>
            <person name="Wang P."/>
            <person name="Lu Y."/>
            <person name="Xue L.J."/>
            <person name="Wei G."/>
            <person name="Tian Y."/>
            <person name="Baishi H."/>
            <person name="Xu H."/>
            <person name="Shi J."/>
            <person name="Cheng T."/>
            <person name="Wang G."/>
            <person name="Yi Y."/>
            <person name="Chen J."/>
        </authorList>
    </citation>
    <scope>NUCLEOTIDE SEQUENCE</scope>
    <source>
        <strain evidence="2">Lc1</strain>
    </source>
</reference>
<dbReference type="InterPro" id="IPR002213">
    <property type="entry name" value="UDP_glucos_trans"/>
</dbReference>
<evidence type="ECO:0000313" key="2">
    <source>
        <dbReference type="EMBL" id="KAF3806758.1"/>
    </source>
</evidence>
<dbReference type="Proteomes" id="UP000613401">
    <property type="component" value="Unassembled WGS sequence"/>
</dbReference>
<dbReference type="Pfam" id="PF00201">
    <property type="entry name" value="UDPGT"/>
    <property type="match status" value="1"/>
</dbReference>
<dbReference type="SUPFAM" id="SSF53756">
    <property type="entry name" value="UDP-Glycosyltransferase/glycogen phosphorylase"/>
    <property type="match status" value="1"/>
</dbReference>
<dbReference type="AlphaFoldDB" id="A0A8H4CML4"/>
<dbReference type="GO" id="GO:0035251">
    <property type="term" value="F:UDP-glucosyltransferase activity"/>
    <property type="evidence" value="ECO:0007669"/>
    <property type="project" value="InterPro"/>
</dbReference>
<proteinExistence type="predicted"/>
<keyword evidence="1 2" id="KW-0808">Transferase</keyword>
<evidence type="ECO:0000313" key="3">
    <source>
        <dbReference type="Proteomes" id="UP000613401"/>
    </source>
</evidence>
<dbReference type="Gene3D" id="3.40.50.2000">
    <property type="entry name" value="Glycogen Phosphorylase B"/>
    <property type="match status" value="2"/>
</dbReference>
<sequence length="498" mass="54591">MVYQQHHAWYVFPVWGHITSANALIIKMLEENPALVVTYVTHSLVDTRRFPEFPKDRFRLLTFGDPDISKNVGKNTIAEGIAQLSKCWIETLQEACDGTQAWPKPTALMLDQNGSLHTLPQVRNLVGPDCKVYMYWAGSAARLYSFLAPSGKGGFSDWENIVDKYVSDETLRKGRERSEIIDKVCIAKNGFDEFNGTVISIPGIQDMYDYEREFGEVPLQAGVSSMLRETVSLAKATDGVVCASSMALEGETIAACQTYTNVHSVGVQVAPRGWSKNELVVKDESLRAFLDSHGKGEVVLISFGSLVFPTNKANFQALVSALIESKDPFVLVLGGMFAGKAIDPSEISRIDDSGVGHVCNRWVDQQALLQHPSIGWLFAHGGFNSTVESLVQGIPLIGWPLAPGDNAINTAVVSTRKNPVAFEVMQIRTGSAKGKPRRGGSDIVGTPEIVEQEFRDILTKMRGKEGSDRRANAQALAEELKIEKDTVAKEIVSKLAMT</sequence>
<reference evidence="2" key="2">
    <citation type="submission" date="2020-03" db="EMBL/GenBank/DDBJ databases">
        <authorList>
            <person name="Fu F.-F."/>
            <person name="Chen J."/>
        </authorList>
    </citation>
    <scope>NUCLEOTIDE SEQUENCE</scope>
    <source>
        <strain evidence="2">Lc1</strain>
    </source>
</reference>
<dbReference type="EMBL" id="WVTB01000033">
    <property type="protein sequence ID" value="KAF3806758.1"/>
    <property type="molecule type" value="Genomic_DNA"/>
</dbReference>
<dbReference type="PANTHER" id="PTHR48049">
    <property type="entry name" value="GLYCOSYLTRANSFERASE"/>
    <property type="match status" value="1"/>
</dbReference>
<keyword evidence="3" id="KW-1185">Reference proteome</keyword>
<evidence type="ECO:0000256" key="1">
    <source>
        <dbReference type="ARBA" id="ARBA00022679"/>
    </source>
</evidence>
<protein>
    <submittedName>
        <fullName evidence="2">UDP-glycosyltransferase 73C6</fullName>
    </submittedName>
</protein>
<dbReference type="InterPro" id="IPR050481">
    <property type="entry name" value="UDP-glycosyltransf_plant"/>
</dbReference>
<dbReference type="GeneID" id="69007297"/>
<accession>A0A8H4CML4</accession>
<name>A0A8H4CML4_COLGL</name>